<dbReference type="GO" id="GO:0005524">
    <property type="term" value="F:ATP binding"/>
    <property type="evidence" value="ECO:0007669"/>
    <property type="project" value="UniProtKB-UniRule"/>
</dbReference>
<protein>
    <recommendedName>
        <fullName evidence="3 11">Thymidylate kinase</fullName>
        <ecNumber evidence="2 11">2.7.4.9</ecNumber>
    </recommendedName>
    <alternativeName>
        <fullName evidence="9 11">dTMP kinase</fullName>
    </alternativeName>
</protein>
<keyword evidence="8 11" id="KW-0067">ATP-binding</keyword>
<keyword evidence="5 11" id="KW-0545">Nucleotide biosynthesis</keyword>
<evidence type="ECO:0000313" key="14">
    <source>
        <dbReference type="Proteomes" id="UP000566995"/>
    </source>
</evidence>
<keyword evidence="4 11" id="KW-0808">Transferase</keyword>
<dbReference type="CDD" id="cd01672">
    <property type="entry name" value="TMPK"/>
    <property type="match status" value="1"/>
</dbReference>
<gene>
    <name evidence="11" type="primary">tmk</name>
    <name evidence="13" type="ORF">HNP46_000113</name>
</gene>
<comment type="caution">
    <text evidence="13">The sequence shown here is derived from an EMBL/GenBank/DDBJ whole genome shotgun (WGS) entry which is preliminary data.</text>
</comment>
<dbReference type="NCBIfam" id="TIGR00041">
    <property type="entry name" value="DTMP_kinase"/>
    <property type="match status" value="1"/>
</dbReference>
<feature type="domain" description="Thymidylate kinase-like" evidence="12">
    <location>
        <begin position="6"/>
        <end position="189"/>
    </location>
</feature>
<dbReference type="PROSITE" id="PS01331">
    <property type="entry name" value="THYMIDYLATE_KINASE"/>
    <property type="match status" value="1"/>
</dbReference>
<dbReference type="EC" id="2.7.4.9" evidence="2 11"/>
<dbReference type="HAMAP" id="MF_00165">
    <property type="entry name" value="Thymidylate_kinase"/>
    <property type="match status" value="1"/>
</dbReference>
<dbReference type="InterPro" id="IPR018094">
    <property type="entry name" value="Thymidylate_kinase"/>
</dbReference>
<dbReference type="SUPFAM" id="SSF52540">
    <property type="entry name" value="P-loop containing nucleoside triphosphate hydrolases"/>
    <property type="match status" value="1"/>
</dbReference>
<dbReference type="InterPro" id="IPR027417">
    <property type="entry name" value="P-loop_NTPase"/>
</dbReference>
<dbReference type="InterPro" id="IPR039430">
    <property type="entry name" value="Thymidylate_kin-like_dom"/>
</dbReference>
<evidence type="ECO:0000256" key="4">
    <source>
        <dbReference type="ARBA" id="ARBA00022679"/>
    </source>
</evidence>
<comment type="similarity">
    <text evidence="1 11">Belongs to the thymidylate kinase family.</text>
</comment>
<dbReference type="Gene3D" id="3.40.50.300">
    <property type="entry name" value="P-loop containing nucleotide triphosphate hydrolases"/>
    <property type="match status" value="1"/>
</dbReference>
<dbReference type="AlphaFoldDB" id="A0A7W7KED5"/>
<dbReference type="PANTHER" id="PTHR10344:SF4">
    <property type="entry name" value="UMP-CMP KINASE 2, MITOCHONDRIAL"/>
    <property type="match status" value="1"/>
</dbReference>
<accession>A0A7W7KED5</accession>
<keyword evidence="6 11" id="KW-0547">Nucleotide-binding</keyword>
<dbReference type="GO" id="GO:0006227">
    <property type="term" value="P:dUDP biosynthetic process"/>
    <property type="evidence" value="ECO:0007669"/>
    <property type="project" value="TreeGrafter"/>
</dbReference>
<comment type="function">
    <text evidence="11">Phosphorylation of dTMP to form dTDP in both de novo and salvage pathways of dTTP synthesis.</text>
</comment>
<evidence type="ECO:0000256" key="6">
    <source>
        <dbReference type="ARBA" id="ARBA00022741"/>
    </source>
</evidence>
<dbReference type="InterPro" id="IPR018095">
    <property type="entry name" value="Thymidylate_kin_CS"/>
</dbReference>
<dbReference type="Pfam" id="PF02223">
    <property type="entry name" value="Thymidylate_kin"/>
    <property type="match status" value="1"/>
</dbReference>
<evidence type="ECO:0000256" key="3">
    <source>
        <dbReference type="ARBA" id="ARBA00017144"/>
    </source>
</evidence>
<dbReference type="GO" id="GO:0006235">
    <property type="term" value="P:dTTP biosynthetic process"/>
    <property type="evidence" value="ECO:0007669"/>
    <property type="project" value="UniProtKB-UniRule"/>
</dbReference>
<sequence length="202" mass="22388">MGMIAIEGIEACGKSTQIKRLLEHYSASGREVLLTSDLYHTVPGITARELLLNEELEISPKTQTLLMTMARMHHVEERILPALAEGKLVISDRFWPSTLAYNGPYTGWPVELLQNACVETLGVTPDLVIFIDIPAELSKERSQNRGSLDKFERRGVDFYRGVRASYQELAKKHGFVTIDGTASVDEVFAQLVAAIDPVIGCV</sequence>
<reference evidence="13 14" key="1">
    <citation type="submission" date="2020-08" db="EMBL/GenBank/DDBJ databases">
        <title>Functional genomics of gut bacteria from endangered species of beetles.</title>
        <authorList>
            <person name="Carlos-Shanley C."/>
        </authorList>
    </citation>
    <scope>NUCLEOTIDE SEQUENCE [LARGE SCALE GENOMIC DNA]</scope>
    <source>
        <strain evidence="13 14">S00179</strain>
    </source>
</reference>
<evidence type="ECO:0000256" key="11">
    <source>
        <dbReference type="HAMAP-Rule" id="MF_00165"/>
    </source>
</evidence>
<evidence type="ECO:0000256" key="1">
    <source>
        <dbReference type="ARBA" id="ARBA00009776"/>
    </source>
</evidence>
<evidence type="ECO:0000256" key="10">
    <source>
        <dbReference type="ARBA" id="ARBA00048743"/>
    </source>
</evidence>
<dbReference type="EMBL" id="JACHLI010000001">
    <property type="protein sequence ID" value="MBB4861302.1"/>
    <property type="molecule type" value="Genomic_DNA"/>
</dbReference>
<dbReference type="GO" id="GO:0006233">
    <property type="term" value="P:dTDP biosynthetic process"/>
    <property type="evidence" value="ECO:0007669"/>
    <property type="project" value="InterPro"/>
</dbReference>
<evidence type="ECO:0000256" key="2">
    <source>
        <dbReference type="ARBA" id="ARBA00012980"/>
    </source>
</evidence>
<evidence type="ECO:0000256" key="5">
    <source>
        <dbReference type="ARBA" id="ARBA00022727"/>
    </source>
</evidence>
<keyword evidence="7 11" id="KW-0418">Kinase</keyword>
<dbReference type="PANTHER" id="PTHR10344">
    <property type="entry name" value="THYMIDYLATE KINASE"/>
    <property type="match status" value="1"/>
</dbReference>
<name>A0A7W7KED5_PSENT</name>
<dbReference type="RefSeq" id="WP_184585573.1">
    <property type="nucleotide sequence ID" value="NZ_JACHLI010000001.1"/>
</dbReference>
<comment type="catalytic activity">
    <reaction evidence="10 11">
        <text>dTMP + ATP = dTDP + ADP</text>
        <dbReference type="Rhea" id="RHEA:13517"/>
        <dbReference type="ChEBI" id="CHEBI:30616"/>
        <dbReference type="ChEBI" id="CHEBI:58369"/>
        <dbReference type="ChEBI" id="CHEBI:63528"/>
        <dbReference type="ChEBI" id="CHEBI:456216"/>
        <dbReference type="EC" id="2.7.4.9"/>
    </reaction>
</comment>
<evidence type="ECO:0000313" key="13">
    <source>
        <dbReference type="EMBL" id="MBB4861302.1"/>
    </source>
</evidence>
<dbReference type="GO" id="GO:0005829">
    <property type="term" value="C:cytosol"/>
    <property type="evidence" value="ECO:0007669"/>
    <property type="project" value="TreeGrafter"/>
</dbReference>
<feature type="binding site" evidence="11">
    <location>
        <begin position="8"/>
        <end position="15"/>
    </location>
    <ligand>
        <name>ATP</name>
        <dbReference type="ChEBI" id="CHEBI:30616"/>
    </ligand>
</feature>
<evidence type="ECO:0000259" key="12">
    <source>
        <dbReference type="Pfam" id="PF02223"/>
    </source>
</evidence>
<evidence type="ECO:0000256" key="9">
    <source>
        <dbReference type="ARBA" id="ARBA00029962"/>
    </source>
</evidence>
<organism evidence="13 14">
    <name type="scientific">Pseudomonas nitroreducens</name>
    <dbReference type="NCBI Taxonomy" id="46680"/>
    <lineage>
        <taxon>Bacteria</taxon>
        <taxon>Pseudomonadati</taxon>
        <taxon>Pseudomonadota</taxon>
        <taxon>Gammaproteobacteria</taxon>
        <taxon>Pseudomonadales</taxon>
        <taxon>Pseudomonadaceae</taxon>
        <taxon>Pseudomonas</taxon>
    </lineage>
</organism>
<proteinExistence type="inferred from homology"/>
<dbReference type="GO" id="GO:0004798">
    <property type="term" value="F:dTMP kinase activity"/>
    <property type="evidence" value="ECO:0007669"/>
    <property type="project" value="UniProtKB-UniRule"/>
</dbReference>
<evidence type="ECO:0000256" key="7">
    <source>
        <dbReference type="ARBA" id="ARBA00022777"/>
    </source>
</evidence>
<evidence type="ECO:0000256" key="8">
    <source>
        <dbReference type="ARBA" id="ARBA00022840"/>
    </source>
</evidence>
<dbReference type="Proteomes" id="UP000566995">
    <property type="component" value="Unassembled WGS sequence"/>
</dbReference>